<proteinExistence type="predicted"/>
<evidence type="ECO:0000313" key="3">
    <source>
        <dbReference type="Proteomes" id="UP001596047"/>
    </source>
</evidence>
<gene>
    <name evidence="2" type="ORF">ACFPYJ_13245</name>
</gene>
<keyword evidence="3" id="KW-1185">Reference proteome</keyword>
<evidence type="ECO:0000256" key="1">
    <source>
        <dbReference type="SAM" id="Coils"/>
    </source>
</evidence>
<reference evidence="3" key="1">
    <citation type="journal article" date="2019" name="Int. J. Syst. Evol. Microbiol.">
        <title>The Global Catalogue of Microorganisms (GCM) 10K type strain sequencing project: providing services to taxonomists for standard genome sequencing and annotation.</title>
        <authorList>
            <consortium name="The Broad Institute Genomics Platform"/>
            <consortium name="The Broad Institute Genome Sequencing Center for Infectious Disease"/>
            <person name="Wu L."/>
            <person name="Ma J."/>
        </authorList>
    </citation>
    <scope>NUCLEOTIDE SEQUENCE [LARGE SCALE GENOMIC DNA]</scope>
    <source>
        <strain evidence="3">CGMCC 1.3240</strain>
    </source>
</reference>
<sequence>MFLMKFRFGRLLIRSNYLNNPQELVRLYLSMEASFIGWFRVRGRAILEQHISSLDQQMKQLEAVKAIVQEKTAYDTELL</sequence>
<accession>A0ABW0VYY7</accession>
<dbReference type="Proteomes" id="UP001596047">
    <property type="component" value="Unassembled WGS sequence"/>
</dbReference>
<dbReference type="EMBL" id="JBHSOW010000044">
    <property type="protein sequence ID" value="MFC5650069.1"/>
    <property type="molecule type" value="Genomic_DNA"/>
</dbReference>
<name>A0ABW0VYY7_9BACL</name>
<feature type="coiled-coil region" evidence="1">
    <location>
        <begin position="44"/>
        <end position="71"/>
    </location>
</feature>
<keyword evidence="1" id="KW-0175">Coiled coil</keyword>
<protein>
    <submittedName>
        <fullName evidence="2">Uncharacterized protein</fullName>
    </submittedName>
</protein>
<comment type="caution">
    <text evidence="2">The sequence shown here is derived from an EMBL/GenBank/DDBJ whole genome shotgun (WGS) entry which is preliminary data.</text>
</comment>
<organism evidence="2 3">
    <name type="scientific">Paenibacillus solisilvae</name>
    <dbReference type="NCBI Taxonomy" id="2486751"/>
    <lineage>
        <taxon>Bacteria</taxon>
        <taxon>Bacillati</taxon>
        <taxon>Bacillota</taxon>
        <taxon>Bacilli</taxon>
        <taxon>Bacillales</taxon>
        <taxon>Paenibacillaceae</taxon>
        <taxon>Paenibacillus</taxon>
    </lineage>
</organism>
<dbReference type="RefSeq" id="WP_379188621.1">
    <property type="nucleotide sequence ID" value="NZ_JBHSOW010000044.1"/>
</dbReference>
<evidence type="ECO:0000313" key="2">
    <source>
        <dbReference type="EMBL" id="MFC5650069.1"/>
    </source>
</evidence>